<evidence type="ECO:0000256" key="5">
    <source>
        <dbReference type="ARBA" id="ARBA00022840"/>
    </source>
</evidence>
<dbReference type="OrthoDB" id="10261385at2759"/>
<reference evidence="12" key="1">
    <citation type="journal article" date="2013" name="PLoS Genet.">
        <title>The genome of Spraguea lophii and the basis of host-microsporidian interactions.</title>
        <authorList>
            <person name="Campbell S.E."/>
            <person name="Williams T.A."/>
            <person name="Yousuf A."/>
            <person name="Soanes D.M."/>
            <person name="Paszkiewicz K.H."/>
            <person name="Williams B.A.P."/>
        </authorList>
    </citation>
    <scope>NUCLEOTIDE SEQUENCE [LARGE SCALE GENOMIC DNA]</scope>
    <source>
        <strain evidence="12">42_110</strain>
    </source>
</reference>
<dbReference type="GO" id="GO:0005524">
    <property type="term" value="F:ATP binding"/>
    <property type="evidence" value="ECO:0007669"/>
    <property type="project" value="UniProtKB-KW"/>
</dbReference>
<dbReference type="InterPro" id="IPR014729">
    <property type="entry name" value="Rossmann-like_a/b/a_fold"/>
</dbReference>
<evidence type="ECO:0000256" key="8">
    <source>
        <dbReference type="ARBA" id="ARBA00030268"/>
    </source>
</evidence>
<dbReference type="EMBL" id="ATCN01000020">
    <property type="protein sequence ID" value="EPR80074.1"/>
    <property type="molecule type" value="Genomic_DNA"/>
</dbReference>
<dbReference type="HOGENOM" id="CLU_032621_0_1_1"/>
<dbReference type="GO" id="GO:0005737">
    <property type="term" value="C:cytoplasm"/>
    <property type="evidence" value="ECO:0007669"/>
    <property type="project" value="TreeGrafter"/>
</dbReference>
<keyword evidence="5 10" id="KW-0067">ATP-binding</keyword>
<dbReference type="NCBIfam" id="TIGR00233">
    <property type="entry name" value="trpS"/>
    <property type="match status" value="1"/>
</dbReference>
<keyword evidence="4 10" id="KW-0547">Nucleotide-binding</keyword>
<evidence type="ECO:0000256" key="9">
    <source>
        <dbReference type="ARBA" id="ARBA00049929"/>
    </source>
</evidence>
<gene>
    <name evidence="11" type="ORF">SLOPH_2006</name>
</gene>
<sequence>MSITNKEDQQAVTPWEVSSKVNYDKLIQQFGCKKIDDNIISEIETLTGTKVHRLIRRGFVFSHRDLDVLLKYYKEGKKFYLYTGRGPSSNSMHIGHAIPFLFCKYLQEAFDVPLVIQITDDEKFLFKNITLEESIKYGEENIKDIIAFGFDPKKTFIFSNVEYAHKFVKNSLKLAKAIKLHQGFKVFGFDENSNLGQIEYPVKQIAPAFSSSFPFLSKYKMCLIPAAIDQDPYFRLGRDYAKILKEKKPASIYSTFLPALQSESKMSASDEKTTIYLSDTRKKIKNKINKEAFSGGRDTLEEHRKYGGNPDIDVSFQYLRYFLEDDKELEEIRTNYIKGIITSGEMKSKCIDVIAGFVEEYQMNRAKVTDEDIKKFKQELDL</sequence>
<proteinExistence type="inferred from homology"/>
<dbReference type="PANTHER" id="PTHR10055:SF1">
    <property type="entry name" value="TRYPTOPHAN--TRNA LIGASE, CYTOPLASMIC"/>
    <property type="match status" value="1"/>
</dbReference>
<keyword evidence="6 10" id="KW-0648">Protein biosynthesis</keyword>
<dbReference type="FunCoup" id="S7XLV7">
    <property type="interactions" value="290"/>
</dbReference>
<dbReference type="VEuPathDB" id="MicrosporidiaDB:SLOPH_2006"/>
<dbReference type="AlphaFoldDB" id="S7XLV7"/>
<keyword evidence="3 10" id="KW-0436">Ligase</keyword>
<dbReference type="EC" id="6.1.1.2" evidence="2"/>
<protein>
    <recommendedName>
        <fullName evidence="2">tryptophan--tRNA ligase</fullName>
        <ecNumber evidence="2">6.1.1.2</ecNumber>
    </recommendedName>
    <alternativeName>
        <fullName evidence="8">Tryptophanyl-tRNA synthetase</fullName>
    </alternativeName>
</protein>
<evidence type="ECO:0000256" key="6">
    <source>
        <dbReference type="ARBA" id="ARBA00022917"/>
    </source>
</evidence>
<dbReference type="PANTHER" id="PTHR10055">
    <property type="entry name" value="TRYPTOPHANYL-TRNA SYNTHETASE"/>
    <property type="match status" value="1"/>
</dbReference>
<comment type="similarity">
    <text evidence="1 10">Belongs to the class-I aminoacyl-tRNA synthetase family.</text>
</comment>
<evidence type="ECO:0000256" key="1">
    <source>
        <dbReference type="ARBA" id="ARBA00005594"/>
    </source>
</evidence>
<evidence type="ECO:0000313" key="11">
    <source>
        <dbReference type="EMBL" id="EPR80074.1"/>
    </source>
</evidence>
<dbReference type="FunFam" id="1.10.240.10:FF:000007">
    <property type="entry name" value="Tryptophan--tRNA ligase"/>
    <property type="match status" value="1"/>
</dbReference>
<dbReference type="SUPFAM" id="SSF52374">
    <property type="entry name" value="Nucleotidylyl transferase"/>
    <property type="match status" value="1"/>
</dbReference>
<keyword evidence="7 10" id="KW-0030">Aminoacyl-tRNA synthetase</keyword>
<dbReference type="Proteomes" id="UP000014978">
    <property type="component" value="Unassembled WGS sequence"/>
</dbReference>
<accession>S7XLV7</accession>
<dbReference type="OMA" id="SIYHRFM"/>
<dbReference type="STRING" id="1358809.S7XLV7"/>
<dbReference type="InterPro" id="IPR002306">
    <property type="entry name" value="Trp-tRNA-ligase"/>
</dbReference>
<comment type="caution">
    <text evidence="11">The sequence shown here is derived from an EMBL/GenBank/DDBJ whole genome shotgun (WGS) entry which is preliminary data.</text>
</comment>
<dbReference type="Gene3D" id="3.40.50.620">
    <property type="entry name" value="HUPs"/>
    <property type="match status" value="1"/>
</dbReference>
<dbReference type="PRINTS" id="PR01039">
    <property type="entry name" value="TRNASYNTHTRP"/>
</dbReference>
<evidence type="ECO:0000256" key="7">
    <source>
        <dbReference type="ARBA" id="ARBA00023146"/>
    </source>
</evidence>
<evidence type="ECO:0000256" key="3">
    <source>
        <dbReference type="ARBA" id="ARBA00022598"/>
    </source>
</evidence>
<dbReference type="InterPro" id="IPR001412">
    <property type="entry name" value="aa-tRNA-synth_I_CS"/>
</dbReference>
<evidence type="ECO:0000256" key="10">
    <source>
        <dbReference type="RuleBase" id="RU363036"/>
    </source>
</evidence>
<dbReference type="Gene3D" id="1.10.240.10">
    <property type="entry name" value="Tyrosyl-Transfer RNA Synthetase"/>
    <property type="match status" value="1"/>
</dbReference>
<evidence type="ECO:0000256" key="4">
    <source>
        <dbReference type="ARBA" id="ARBA00022741"/>
    </source>
</evidence>
<dbReference type="InterPro" id="IPR002305">
    <property type="entry name" value="aa-tRNA-synth_Ic"/>
</dbReference>
<comment type="catalytic activity">
    <reaction evidence="9">
        <text>tRNA(Trp) + L-tryptophan + ATP = L-tryptophyl-tRNA(Trp) + AMP + diphosphate + H(+)</text>
        <dbReference type="Rhea" id="RHEA:24080"/>
        <dbReference type="Rhea" id="RHEA-COMP:9671"/>
        <dbReference type="Rhea" id="RHEA-COMP:9705"/>
        <dbReference type="ChEBI" id="CHEBI:15378"/>
        <dbReference type="ChEBI" id="CHEBI:30616"/>
        <dbReference type="ChEBI" id="CHEBI:33019"/>
        <dbReference type="ChEBI" id="CHEBI:57912"/>
        <dbReference type="ChEBI" id="CHEBI:78442"/>
        <dbReference type="ChEBI" id="CHEBI:78535"/>
        <dbReference type="ChEBI" id="CHEBI:456215"/>
        <dbReference type="EC" id="6.1.1.2"/>
    </reaction>
</comment>
<dbReference type="GO" id="GO:0006436">
    <property type="term" value="P:tryptophanyl-tRNA aminoacylation"/>
    <property type="evidence" value="ECO:0007669"/>
    <property type="project" value="InterPro"/>
</dbReference>
<name>S7XLV7_SPRLO</name>
<evidence type="ECO:0000313" key="12">
    <source>
        <dbReference type="Proteomes" id="UP000014978"/>
    </source>
</evidence>
<evidence type="ECO:0000256" key="2">
    <source>
        <dbReference type="ARBA" id="ARBA00013161"/>
    </source>
</evidence>
<dbReference type="GO" id="GO:0004830">
    <property type="term" value="F:tryptophan-tRNA ligase activity"/>
    <property type="evidence" value="ECO:0007669"/>
    <property type="project" value="UniProtKB-EC"/>
</dbReference>
<dbReference type="PROSITE" id="PS00178">
    <property type="entry name" value="AA_TRNA_LIGASE_I"/>
    <property type="match status" value="1"/>
</dbReference>
<dbReference type="InParanoid" id="S7XLV7"/>
<dbReference type="Pfam" id="PF00579">
    <property type="entry name" value="tRNA-synt_1b"/>
    <property type="match status" value="1"/>
</dbReference>
<organism evidence="11 12">
    <name type="scientific">Spraguea lophii (strain 42_110)</name>
    <name type="common">Microsporidian parasite</name>
    <dbReference type="NCBI Taxonomy" id="1358809"/>
    <lineage>
        <taxon>Eukaryota</taxon>
        <taxon>Fungi</taxon>
        <taxon>Fungi incertae sedis</taxon>
        <taxon>Microsporidia</taxon>
        <taxon>Spragueidae</taxon>
        <taxon>Spraguea</taxon>
    </lineage>
</organism>
<keyword evidence="12" id="KW-1185">Reference proteome</keyword>